<dbReference type="EMBL" id="BHWB01000020">
    <property type="protein sequence ID" value="GCB37140.1"/>
    <property type="molecule type" value="Genomic_DNA"/>
</dbReference>
<comment type="caution">
    <text evidence="2">The sequence shown here is derived from an EMBL/GenBank/DDBJ whole genome shotgun (WGS) entry which is preliminary data.</text>
</comment>
<evidence type="ECO:0000313" key="3">
    <source>
        <dbReference type="Proteomes" id="UP000288079"/>
    </source>
</evidence>
<keyword evidence="1" id="KW-0732">Signal</keyword>
<name>A0A401LZZ0_9BACE</name>
<proteinExistence type="predicted"/>
<keyword evidence="3" id="KW-1185">Reference proteome</keyword>
<feature type="chain" id="PRO_5019297288" evidence="1">
    <location>
        <begin position="20"/>
        <end position="219"/>
    </location>
</feature>
<organism evidence="2 3">
    <name type="scientific">Bacteroides faecalis</name>
    <dbReference type="NCBI Taxonomy" id="2447885"/>
    <lineage>
        <taxon>Bacteria</taxon>
        <taxon>Pseudomonadati</taxon>
        <taxon>Bacteroidota</taxon>
        <taxon>Bacteroidia</taxon>
        <taxon>Bacteroidales</taxon>
        <taxon>Bacteroidaceae</taxon>
        <taxon>Bacteroides</taxon>
    </lineage>
</organism>
<dbReference type="Proteomes" id="UP000288079">
    <property type="component" value="Unassembled WGS sequence"/>
</dbReference>
<protein>
    <submittedName>
        <fullName evidence="2">Uncharacterized protein</fullName>
    </submittedName>
</protein>
<dbReference type="RefSeq" id="WP_125042585.1">
    <property type="nucleotide sequence ID" value="NZ_BHWB01000020.1"/>
</dbReference>
<sequence length="219" mass="25339">MKKLQLMIVSFLLPFTLQAQRSTVLVQQTDTSIINIYEYGQPISSCECNFENLFRNWTTQFVTNAKDIELISYEFIERLSDNNIDSYINLLTCPNVLASAFHASNWTNTTFSEDSIIQKTEKRVRYVLPQFYTIEPGTVPSIPVIEHEKVLDELKKKATLKKELIRKIVSTNDKVYLILFKYGGQTLKNYVICSSKTNRVICDNVFKVVTSFKSNMLLY</sequence>
<dbReference type="OrthoDB" id="1028550at2"/>
<dbReference type="AlphaFoldDB" id="A0A401LZZ0"/>
<reference evidence="2 3" key="1">
    <citation type="submission" date="2018-10" db="EMBL/GenBank/DDBJ databases">
        <title>Draft Genome Sequence of Bacteroides sp. KCTC 15687.</title>
        <authorList>
            <person name="Yu S.Y."/>
            <person name="Kim J.S."/>
            <person name="Oh B.S."/>
            <person name="Park S.H."/>
            <person name="Kang S.W."/>
            <person name="Park J.E."/>
            <person name="Choi S.H."/>
            <person name="Han K.I."/>
            <person name="Lee K.C."/>
            <person name="Eom M.K."/>
            <person name="Suh M.K."/>
            <person name="Lee D.H."/>
            <person name="Yoon H."/>
            <person name="Kim B."/>
            <person name="Yang S.J."/>
            <person name="Lee J.S."/>
            <person name="Lee J.H."/>
        </authorList>
    </citation>
    <scope>NUCLEOTIDE SEQUENCE [LARGE SCALE GENOMIC DNA]</scope>
    <source>
        <strain evidence="2 3">KCTC 15687</strain>
    </source>
</reference>
<evidence type="ECO:0000313" key="2">
    <source>
        <dbReference type="EMBL" id="GCB37140.1"/>
    </source>
</evidence>
<gene>
    <name evidence="2" type="ORF">KGMB02408_40850</name>
</gene>
<accession>A0A401LZZ0</accession>
<evidence type="ECO:0000256" key="1">
    <source>
        <dbReference type="SAM" id="SignalP"/>
    </source>
</evidence>
<feature type="signal peptide" evidence="1">
    <location>
        <begin position="1"/>
        <end position="19"/>
    </location>
</feature>